<name>A0A7C8PQU9_ORBOL</name>
<protein>
    <submittedName>
        <fullName evidence="1">Uncharacterized protein</fullName>
    </submittedName>
</protein>
<proteinExistence type="predicted"/>
<sequence length="91" mass="10189">MHRCAMSCRVSLCFLSFFLRAFTSAPAQSKDAEARYFQVNIVLGLSINPTVSETWSAHEDCRHKLPDELGKTHNQGYVGRAQEMPSPGTWA</sequence>
<evidence type="ECO:0000313" key="1">
    <source>
        <dbReference type="EMBL" id="TGJ73986.1"/>
    </source>
</evidence>
<accession>A0A7C8PQU9</accession>
<organism evidence="1 2">
    <name type="scientific">Orbilia oligospora</name>
    <name type="common">Nematode-trapping fungus</name>
    <name type="synonym">Arthrobotrys oligospora</name>
    <dbReference type="NCBI Taxonomy" id="2813651"/>
    <lineage>
        <taxon>Eukaryota</taxon>
        <taxon>Fungi</taxon>
        <taxon>Dikarya</taxon>
        <taxon>Ascomycota</taxon>
        <taxon>Pezizomycotina</taxon>
        <taxon>Orbiliomycetes</taxon>
        <taxon>Orbiliales</taxon>
        <taxon>Orbiliaceae</taxon>
        <taxon>Orbilia</taxon>
    </lineage>
</organism>
<gene>
    <name evidence="1" type="ORF">EYR41_001043</name>
</gene>
<reference evidence="1 2" key="1">
    <citation type="submission" date="2019-03" db="EMBL/GenBank/DDBJ databases">
        <title>Nematode-trapping fungi genome.</title>
        <authorList>
            <person name="Vidal-Diez De Ulzurrun G."/>
        </authorList>
    </citation>
    <scope>NUCLEOTIDE SEQUENCE [LARGE SCALE GENOMIC DNA]</scope>
    <source>
        <strain evidence="1 2">TWF154</strain>
    </source>
</reference>
<dbReference type="AlphaFoldDB" id="A0A7C8PQU9"/>
<dbReference type="Proteomes" id="UP000297595">
    <property type="component" value="Unassembled WGS sequence"/>
</dbReference>
<evidence type="ECO:0000313" key="2">
    <source>
        <dbReference type="Proteomes" id="UP000297595"/>
    </source>
</evidence>
<dbReference type="EMBL" id="SOZJ01000001">
    <property type="protein sequence ID" value="TGJ73986.1"/>
    <property type="molecule type" value="Genomic_DNA"/>
</dbReference>
<comment type="caution">
    <text evidence="1">The sequence shown here is derived from an EMBL/GenBank/DDBJ whole genome shotgun (WGS) entry which is preliminary data.</text>
</comment>